<feature type="transmembrane region" description="Helical" evidence="6">
    <location>
        <begin position="111"/>
        <end position="131"/>
    </location>
</feature>
<sequence length="671" mass="72506">MSPSRNPSPRPPTAVRASSRSGYNSRAPSRPRASRNSSRASIAYLPYGAESALLPEAPLGEETAELLQDLIHPHRNREHILLEESEDEDAEASDAESVEQRKKLPWYKRPSPVWFLVMIPITASATAATMAPRVEIYTMLACRALQPDYSSDNGTLPGLYDVSDGDRQRLCAADPAVQAAVAQMNMAMAAVLGVLTCLTTAWWGALSDRSGRIRVLSFALFGLLMTDVNFLVVFRFHNVLPGGYWFLIVGPFLDGLLGGMSTVTAAIHAYVADCTDPDERSHIFSLFLGLLFTGFGLGPTLGALIIHFTGSVLSVFYLAAGTHLLYAALVILFVPESLSKRRMSAARKVHHEQLAEARLGPRRHLAARWLQGLFGFLRPLHVLAPVRVDKKLAAPGARHGGRDWNLLFVTMAYGCTCTILGSYPYKFQYTSARFGWSSEQIGYWLSIVGITRAAYLTLILPFVIRLVKRFVSKPAVQLPVSPNEPLQPAEPPRPPPSRSISFDFALARISLAVEVLTYAAIPFAPSALWFTAATMVGAFGTGFGPAIQSVALGLYTLRGGTESGKLFGAMSVVQSLCSQVVGPGVYGLTYMSTVRTHPATIFFVTCASIVLAFVFLALVRIPRAPRGDAEAAPGLYSAAEGAQEEADEEEAPTIVVEDAGKATSPSTSPSL</sequence>
<reference evidence="7 8" key="1">
    <citation type="journal article" date="2014" name="PLoS Genet.">
        <title>Analysis of the Phlebiopsis gigantea genome, transcriptome and secretome provides insight into its pioneer colonization strategies of wood.</title>
        <authorList>
            <person name="Hori C."/>
            <person name="Ishida T."/>
            <person name="Igarashi K."/>
            <person name="Samejima M."/>
            <person name="Suzuki H."/>
            <person name="Master E."/>
            <person name="Ferreira P."/>
            <person name="Ruiz-Duenas F.J."/>
            <person name="Held B."/>
            <person name="Canessa P."/>
            <person name="Larrondo L.F."/>
            <person name="Schmoll M."/>
            <person name="Druzhinina I.S."/>
            <person name="Kubicek C.P."/>
            <person name="Gaskell J.A."/>
            <person name="Kersten P."/>
            <person name="St John F."/>
            <person name="Glasner J."/>
            <person name="Sabat G."/>
            <person name="Splinter BonDurant S."/>
            <person name="Syed K."/>
            <person name="Yadav J."/>
            <person name="Mgbeahuruike A.C."/>
            <person name="Kovalchuk A."/>
            <person name="Asiegbu F.O."/>
            <person name="Lackner G."/>
            <person name="Hoffmeister D."/>
            <person name="Rencoret J."/>
            <person name="Gutierrez A."/>
            <person name="Sun H."/>
            <person name="Lindquist E."/>
            <person name="Barry K."/>
            <person name="Riley R."/>
            <person name="Grigoriev I.V."/>
            <person name="Henrissat B."/>
            <person name="Kues U."/>
            <person name="Berka R.M."/>
            <person name="Martinez A.T."/>
            <person name="Covert S.F."/>
            <person name="Blanchette R.A."/>
            <person name="Cullen D."/>
        </authorList>
    </citation>
    <scope>NUCLEOTIDE SEQUENCE [LARGE SCALE GENOMIC DNA]</scope>
    <source>
        <strain evidence="7 8">11061_1 CR5-6</strain>
    </source>
</reference>
<dbReference type="PANTHER" id="PTHR23507:SF1">
    <property type="entry name" value="FI18259P1-RELATED"/>
    <property type="match status" value="1"/>
</dbReference>
<feature type="compositionally biased region" description="Low complexity" evidence="5">
    <location>
        <begin position="24"/>
        <end position="39"/>
    </location>
</feature>
<name>A0A0C3SE12_PHLG1</name>
<feature type="compositionally biased region" description="Acidic residues" evidence="5">
    <location>
        <begin position="642"/>
        <end position="651"/>
    </location>
</feature>
<evidence type="ECO:0000256" key="1">
    <source>
        <dbReference type="ARBA" id="ARBA00004141"/>
    </source>
</evidence>
<gene>
    <name evidence="7" type="ORF">PHLGIDRAFT_329703</name>
</gene>
<dbReference type="OrthoDB" id="3026777at2759"/>
<protein>
    <recommendedName>
        <fullName evidence="9">Major facilitator superfamily (MFS) profile domain-containing protein</fullName>
    </recommendedName>
</protein>
<feature type="transmembrane region" description="Helical" evidence="6">
    <location>
        <begin position="404"/>
        <end position="423"/>
    </location>
</feature>
<evidence type="ECO:0000256" key="3">
    <source>
        <dbReference type="ARBA" id="ARBA00022989"/>
    </source>
</evidence>
<keyword evidence="3 6" id="KW-1133">Transmembrane helix</keyword>
<feature type="compositionally biased region" description="Pro residues" evidence="5">
    <location>
        <begin position="1"/>
        <end position="12"/>
    </location>
</feature>
<keyword evidence="4 6" id="KW-0472">Membrane</keyword>
<feature type="transmembrane region" description="Helical" evidence="6">
    <location>
        <begin position="243"/>
        <end position="271"/>
    </location>
</feature>
<keyword evidence="2 6" id="KW-0812">Transmembrane</keyword>
<dbReference type="InterPro" id="IPR011701">
    <property type="entry name" value="MFS"/>
</dbReference>
<evidence type="ECO:0000256" key="5">
    <source>
        <dbReference type="SAM" id="MobiDB-lite"/>
    </source>
</evidence>
<evidence type="ECO:0000256" key="6">
    <source>
        <dbReference type="SAM" id="Phobius"/>
    </source>
</evidence>
<evidence type="ECO:0000313" key="8">
    <source>
        <dbReference type="Proteomes" id="UP000053257"/>
    </source>
</evidence>
<keyword evidence="8" id="KW-1185">Reference proteome</keyword>
<feature type="region of interest" description="Disordered" evidence="5">
    <location>
        <begin position="1"/>
        <end position="39"/>
    </location>
</feature>
<dbReference type="Proteomes" id="UP000053257">
    <property type="component" value="Unassembled WGS sequence"/>
</dbReference>
<dbReference type="AlphaFoldDB" id="A0A0C3SE12"/>
<dbReference type="HOGENOM" id="CLU_017517_1_0_1"/>
<dbReference type="Pfam" id="PF07690">
    <property type="entry name" value="MFS_1"/>
    <property type="match status" value="1"/>
</dbReference>
<feature type="transmembrane region" description="Helical" evidence="6">
    <location>
        <begin position="186"/>
        <end position="206"/>
    </location>
</feature>
<dbReference type="GO" id="GO:0016020">
    <property type="term" value="C:membrane"/>
    <property type="evidence" value="ECO:0007669"/>
    <property type="project" value="UniProtKB-SubCell"/>
</dbReference>
<dbReference type="Gene3D" id="1.20.1250.20">
    <property type="entry name" value="MFS general substrate transporter like domains"/>
    <property type="match status" value="2"/>
</dbReference>
<feature type="transmembrane region" description="Helical" evidence="6">
    <location>
        <begin position="218"/>
        <end position="237"/>
    </location>
</feature>
<feature type="transmembrane region" description="Helical" evidence="6">
    <location>
        <begin position="600"/>
        <end position="619"/>
    </location>
</feature>
<comment type="subcellular location">
    <subcellularLocation>
        <location evidence="1">Membrane</location>
        <topology evidence="1">Multi-pass membrane protein</topology>
    </subcellularLocation>
</comment>
<dbReference type="SUPFAM" id="SSF103473">
    <property type="entry name" value="MFS general substrate transporter"/>
    <property type="match status" value="1"/>
</dbReference>
<evidence type="ECO:0000313" key="7">
    <source>
        <dbReference type="EMBL" id="KIP12307.1"/>
    </source>
</evidence>
<dbReference type="PANTHER" id="PTHR23507">
    <property type="entry name" value="ZGC:174356"/>
    <property type="match status" value="1"/>
</dbReference>
<feature type="transmembrane region" description="Helical" evidence="6">
    <location>
        <begin position="314"/>
        <end position="334"/>
    </location>
</feature>
<organism evidence="7 8">
    <name type="scientific">Phlebiopsis gigantea (strain 11061_1 CR5-6)</name>
    <name type="common">White-rot fungus</name>
    <name type="synonym">Peniophora gigantea</name>
    <dbReference type="NCBI Taxonomy" id="745531"/>
    <lineage>
        <taxon>Eukaryota</taxon>
        <taxon>Fungi</taxon>
        <taxon>Dikarya</taxon>
        <taxon>Basidiomycota</taxon>
        <taxon>Agaricomycotina</taxon>
        <taxon>Agaricomycetes</taxon>
        <taxon>Polyporales</taxon>
        <taxon>Phanerochaetaceae</taxon>
        <taxon>Phlebiopsis</taxon>
    </lineage>
</organism>
<evidence type="ECO:0000256" key="4">
    <source>
        <dbReference type="ARBA" id="ARBA00023136"/>
    </source>
</evidence>
<feature type="region of interest" description="Disordered" evidence="5">
    <location>
        <begin position="627"/>
        <end position="671"/>
    </location>
</feature>
<proteinExistence type="predicted"/>
<feature type="transmembrane region" description="Helical" evidence="6">
    <location>
        <begin position="443"/>
        <end position="464"/>
    </location>
</feature>
<evidence type="ECO:0000256" key="2">
    <source>
        <dbReference type="ARBA" id="ARBA00022692"/>
    </source>
</evidence>
<accession>A0A0C3SE12</accession>
<evidence type="ECO:0008006" key="9">
    <source>
        <dbReference type="Google" id="ProtNLM"/>
    </source>
</evidence>
<dbReference type="GO" id="GO:0022857">
    <property type="term" value="F:transmembrane transporter activity"/>
    <property type="evidence" value="ECO:0007669"/>
    <property type="project" value="InterPro"/>
</dbReference>
<feature type="transmembrane region" description="Helical" evidence="6">
    <location>
        <begin position="283"/>
        <end position="308"/>
    </location>
</feature>
<dbReference type="EMBL" id="KN840440">
    <property type="protein sequence ID" value="KIP12307.1"/>
    <property type="molecule type" value="Genomic_DNA"/>
</dbReference>
<dbReference type="InterPro" id="IPR036259">
    <property type="entry name" value="MFS_trans_sf"/>
</dbReference>